<sequence length="1181" mass="129778">MSNPAQPDLLPHEEALARLRLMFAKPEHPYYIYAPDYRETSSGIVSLHYLCHLLNLNGREAYLCGAQVVNSDLKTPLLEPAIAERHQVAGKVPIAVYPEVTSGNPLNLPVVVRFLLNFEGFISGKAMHARADDLFFYYAPRLAEHHGNPGGDLLCLPTVDIQLFRTDPCDSPRQGRYLYQNRHPLERIDYGQLPSDIQLLSIAKALPLPELAGVLRKAQVLYTYEWSMTCVLAVLCGCPVIFMPGQGIDRTFLENSFFGCIGFAMLDEPDALELARANLDQALPRYVERTAPFWQQLEVFIAKTQLAARREAVGNRLGMLDWLRQRYPQPGQLRVLQAQVAQPAAPSLAVLVIDHGDSVALAATLDSLARGLYRRAEVTVLGRQLPEGVGVQWFEGDPQAPVAAINDWLAAVQGGWFMVVEAGASFIASGLLMSAVQLSQAPAHCLAMYADEALRREDGAIELSLRPGLNLDLLLAYPAGLSRHWWYRREAVRGLRGFDDAGGRAFELEFQLRLLVERGLDCVAHVSEPLLVAEKAAGEHCADQQAVILAHLHERGYSGARVIPVQVAAGSYRIDYGHPRKASVSLLIYLEGQLAHFQRCLESLLSHATAVDFEVLLIEPGNQDPALLTWLALLERLDGVRLQVIRFMPGQPRAAMCNAAAQEATGEYLVWLDARSSVLDRGWLQALLNHAQRPEVGAVGGKLLDMDGNVYQAGLVLGQGGTVGPAFQGQPAQALGYMGQLWLERNCQAVGGQCLMVRRELFIEAGGFDADPLLAPWIDTDLCLRLSRGGYLNVWTPYARLLLDQQSVPTHSAEQADALYAGWLAQLANDASYNSNFSLRTGESFSLDSNGFSWRPLQGLVPNVLACAADQQVAGRTRLILPFKALRESGIVDGVVTAGLLNPVEVERVQPASVILQRPLAEAGLLAMRRLRAFSQAFKVYDLDGYLPEMNLTGEWDADEIVQRMRQGLMQADRVLVASPALAELLQDEHDDVRLLEAALPESWGALRAERGKGAKPRLGWLGGNDSHLLAEVVPALADEVEWVVLGECPTQLRPLLASWQPEIDHQHLASALLGLDLDLALVPMVETLGNACSGDLRVLQHAACGHPVICSRVAGFVGGDSLPLTRVNNQAADWIEAIRMHLQDRQASACLGDALQARVREQWLLKGERLQAWRRAWLAD</sequence>
<dbReference type="InterPro" id="IPR001173">
    <property type="entry name" value="Glyco_trans_2-like"/>
</dbReference>
<keyword evidence="1" id="KW-0472">Membrane</keyword>
<name>A0A7W2QHB1_PSEPU</name>
<protein>
    <submittedName>
        <fullName evidence="3">Glycosyltransferase</fullName>
    </submittedName>
</protein>
<dbReference type="Gene3D" id="3.90.550.10">
    <property type="entry name" value="Spore Coat Polysaccharide Biosynthesis Protein SpsA, Chain A"/>
    <property type="match status" value="1"/>
</dbReference>
<dbReference type="SUPFAM" id="SSF53448">
    <property type="entry name" value="Nucleotide-diphospho-sugar transferases"/>
    <property type="match status" value="2"/>
</dbReference>
<feature type="domain" description="Glycosyltransferase 2-like" evidence="2">
    <location>
        <begin position="597"/>
        <end position="763"/>
    </location>
</feature>
<dbReference type="PANTHER" id="PTHR43179">
    <property type="entry name" value="RHAMNOSYLTRANSFERASE WBBL"/>
    <property type="match status" value="1"/>
</dbReference>
<dbReference type="GO" id="GO:0016740">
    <property type="term" value="F:transferase activity"/>
    <property type="evidence" value="ECO:0007669"/>
    <property type="project" value="UniProtKB-KW"/>
</dbReference>
<proteinExistence type="predicted"/>
<dbReference type="AlphaFoldDB" id="A0A7W2QHB1"/>
<gene>
    <name evidence="3" type="ORF">H4C47_02245</name>
</gene>
<reference evidence="3 4" key="1">
    <citation type="submission" date="2020-07" db="EMBL/GenBank/DDBJ databases">
        <title>Diversity of carbapenemase encoding genes among Pseudomonas putida group clinical isolates in a tertiary Brazilian hospital.</title>
        <authorList>
            <person name="Alberto-Lei F."/>
            <person name="Nodari C.S."/>
            <person name="Streling A.P."/>
            <person name="Paulino J.T."/>
            <person name="Bessa-Neto F.O."/>
            <person name="Cayo R."/>
            <person name="Gales A.C."/>
        </authorList>
    </citation>
    <scope>NUCLEOTIDE SEQUENCE [LARGE SCALE GENOMIC DNA]</scope>
    <source>
        <strain evidence="3 4">12464</strain>
    </source>
</reference>
<evidence type="ECO:0000259" key="2">
    <source>
        <dbReference type="Pfam" id="PF00535"/>
    </source>
</evidence>
<accession>A0A7W2QHB1</accession>
<keyword evidence="3" id="KW-0808">Transferase</keyword>
<keyword evidence="1" id="KW-1003">Cell membrane</keyword>
<evidence type="ECO:0000313" key="4">
    <source>
        <dbReference type="Proteomes" id="UP000553948"/>
    </source>
</evidence>
<evidence type="ECO:0000313" key="3">
    <source>
        <dbReference type="EMBL" id="MBA6114552.1"/>
    </source>
</evidence>
<dbReference type="SUPFAM" id="SSF53756">
    <property type="entry name" value="UDP-Glycosyltransferase/glycogen phosphorylase"/>
    <property type="match status" value="1"/>
</dbReference>
<dbReference type="InterPro" id="IPR029044">
    <property type="entry name" value="Nucleotide-diphossugar_trans"/>
</dbReference>
<dbReference type="EMBL" id="JACGDG010000002">
    <property type="protein sequence ID" value="MBA6114552.1"/>
    <property type="molecule type" value="Genomic_DNA"/>
</dbReference>
<dbReference type="Pfam" id="PF00535">
    <property type="entry name" value="Glycos_transf_2"/>
    <property type="match status" value="1"/>
</dbReference>
<dbReference type="Proteomes" id="UP000553948">
    <property type="component" value="Unassembled WGS sequence"/>
</dbReference>
<keyword evidence="1" id="KW-0997">Cell inner membrane</keyword>
<organism evidence="3 4">
    <name type="scientific">Pseudomonas putida</name>
    <name type="common">Arthrobacter siderocapsulatus</name>
    <dbReference type="NCBI Taxonomy" id="303"/>
    <lineage>
        <taxon>Bacteria</taxon>
        <taxon>Pseudomonadati</taxon>
        <taxon>Pseudomonadota</taxon>
        <taxon>Gammaproteobacteria</taxon>
        <taxon>Pseudomonadales</taxon>
        <taxon>Pseudomonadaceae</taxon>
        <taxon>Pseudomonas</taxon>
    </lineage>
</organism>
<comment type="caution">
    <text evidence="3">The sequence shown here is derived from an EMBL/GenBank/DDBJ whole genome shotgun (WGS) entry which is preliminary data.</text>
</comment>
<dbReference type="RefSeq" id="WP_182387213.1">
    <property type="nucleotide sequence ID" value="NZ_CP060529.1"/>
</dbReference>
<evidence type="ECO:0000256" key="1">
    <source>
        <dbReference type="ARBA" id="ARBA00022519"/>
    </source>
</evidence>
<dbReference type="PANTHER" id="PTHR43179:SF7">
    <property type="entry name" value="RHAMNOSYLTRANSFERASE WBBL"/>
    <property type="match status" value="1"/>
</dbReference>